<name>A0A4Q0AHR9_9BACT</name>
<accession>A0A4Q0AHR9</accession>
<dbReference type="Proteomes" id="UP000289257">
    <property type="component" value="Unassembled WGS sequence"/>
</dbReference>
<gene>
    <name evidence="1" type="ORF">EOT05_03215</name>
</gene>
<organism evidence="1 2">
    <name type="scientific">Candidatus Microsaccharimonas sossegonensis</name>
    <dbReference type="NCBI Taxonomy" id="2506948"/>
    <lineage>
        <taxon>Bacteria</taxon>
        <taxon>Candidatus Saccharimonadota</taxon>
        <taxon>Candidatus Saccharimonadia</taxon>
        <taxon>Candidatus Saccharimonadales</taxon>
        <taxon>Candidatus Saccharimonadaceae</taxon>
        <taxon>Candidatus Microsaccharimonas</taxon>
    </lineage>
</organism>
<dbReference type="AlphaFoldDB" id="A0A4Q0AHR9"/>
<comment type="caution">
    <text evidence="1">The sequence shown here is derived from an EMBL/GenBank/DDBJ whole genome shotgun (WGS) entry which is preliminary data.</text>
</comment>
<sequence length="370" mass="41335">MEQQQQVTFPRMVHIVGRNKDEDNLIPMKAQKPKREPRQSVTSLMARRRSAFEAKLEPWVLAGKPEDTSLRAVWWLYAALKLNKFDWLPQPRMVMSYNAASDKIMQWLNHYRPYFMAIITVMTDKGGATKTTISTWLVATLATATHLASAVFDTNRGGGKVAGRFNLLKEDMISTTRVSKHVNRGNTPTYDELIEATGTDDATGVVVFHHLAGHSISVGTMIKTVTELKHNFHTFVIDTSPNLRDPATFGASKASTVRVLVGKAGSKEDLEDIGEALDNVHYQLREQLETVVISLSDLPVHMCGTREQYAFAAMFKVSPEQIVLIPFDPHLKKIGKVVRKALTPQARYALTTLAQKVATTAMRINGYTPE</sequence>
<dbReference type="SUPFAM" id="SSF52540">
    <property type="entry name" value="P-loop containing nucleoside triphosphate hydrolases"/>
    <property type="match status" value="1"/>
</dbReference>
<dbReference type="EMBL" id="SCKX01000001">
    <property type="protein sequence ID" value="RWZ78732.1"/>
    <property type="molecule type" value="Genomic_DNA"/>
</dbReference>
<proteinExistence type="predicted"/>
<protein>
    <recommendedName>
        <fullName evidence="3">CobQ/CobB/MinD/ParA nucleotide binding domain protein</fullName>
    </recommendedName>
</protein>
<evidence type="ECO:0008006" key="3">
    <source>
        <dbReference type="Google" id="ProtNLM"/>
    </source>
</evidence>
<reference evidence="1" key="1">
    <citation type="submission" date="2019-01" db="EMBL/GenBank/DDBJ databases">
        <title>Genomic signatures and co-occurrence patterns of the ultra-small Saccharimodia (Patescibacteria phylum) suggest a symbiotic lifestyle.</title>
        <authorList>
            <person name="Lemos L."/>
            <person name="Medeiros J."/>
            <person name="Andreote F."/>
            <person name="Fernandes G."/>
            <person name="Varani A."/>
            <person name="Oliveira G."/>
            <person name="Pylro V."/>
        </authorList>
    </citation>
    <scope>NUCLEOTIDE SEQUENCE [LARGE SCALE GENOMIC DNA]</scope>
    <source>
        <strain evidence="1">AMD02</strain>
    </source>
</reference>
<dbReference type="Gene3D" id="3.40.50.300">
    <property type="entry name" value="P-loop containing nucleotide triphosphate hydrolases"/>
    <property type="match status" value="1"/>
</dbReference>
<evidence type="ECO:0000313" key="1">
    <source>
        <dbReference type="EMBL" id="RWZ78732.1"/>
    </source>
</evidence>
<dbReference type="InterPro" id="IPR027417">
    <property type="entry name" value="P-loop_NTPase"/>
</dbReference>
<evidence type="ECO:0000313" key="2">
    <source>
        <dbReference type="Proteomes" id="UP000289257"/>
    </source>
</evidence>
<keyword evidence="2" id="KW-1185">Reference proteome</keyword>